<evidence type="ECO:0000256" key="1">
    <source>
        <dbReference type="SAM" id="MobiDB-lite"/>
    </source>
</evidence>
<proteinExistence type="predicted"/>
<feature type="region of interest" description="Disordered" evidence="1">
    <location>
        <begin position="53"/>
        <end position="135"/>
    </location>
</feature>
<organism evidence="2">
    <name type="scientific">Opuntia streptacantha</name>
    <name type="common">Prickly pear cactus</name>
    <name type="synonym">Opuntia cardona</name>
    <dbReference type="NCBI Taxonomy" id="393608"/>
    <lineage>
        <taxon>Eukaryota</taxon>
        <taxon>Viridiplantae</taxon>
        <taxon>Streptophyta</taxon>
        <taxon>Embryophyta</taxon>
        <taxon>Tracheophyta</taxon>
        <taxon>Spermatophyta</taxon>
        <taxon>Magnoliopsida</taxon>
        <taxon>eudicotyledons</taxon>
        <taxon>Gunneridae</taxon>
        <taxon>Pentapetalae</taxon>
        <taxon>Caryophyllales</taxon>
        <taxon>Cactineae</taxon>
        <taxon>Cactaceae</taxon>
        <taxon>Opuntioideae</taxon>
        <taxon>Opuntia</taxon>
    </lineage>
</organism>
<feature type="region of interest" description="Disordered" evidence="1">
    <location>
        <begin position="153"/>
        <end position="196"/>
    </location>
</feature>
<reference evidence="2" key="1">
    <citation type="journal article" date="2013" name="J. Plant Res.">
        <title>Effect of fungi and light on seed germination of three Opuntia species from semiarid lands of central Mexico.</title>
        <authorList>
            <person name="Delgado-Sanchez P."/>
            <person name="Jimenez-Bremont J.F."/>
            <person name="Guerrero-Gonzalez Mde L."/>
            <person name="Flores J."/>
        </authorList>
    </citation>
    <scope>NUCLEOTIDE SEQUENCE</scope>
    <source>
        <tissue evidence="2">Cladode</tissue>
    </source>
</reference>
<feature type="compositionally biased region" description="Low complexity" evidence="1">
    <location>
        <begin position="72"/>
        <end position="92"/>
    </location>
</feature>
<name>A0A7C8ZKL4_OPUST</name>
<dbReference type="PANTHER" id="PTHR33095:SF14">
    <property type="entry name" value="AR781"/>
    <property type="match status" value="1"/>
</dbReference>
<protein>
    <submittedName>
        <fullName evidence="2">Uncharacterized protein</fullName>
    </submittedName>
</protein>
<dbReference type="EMBL" id="GISG01138466">
    <property type="protein sequence ID" value="MBA4644470.1"/>
    <property type="molecule type" value="Transcribed_RNA"/>
</dbReference>
<feature type="compositionally biased region" description="Low complexity" evidence="1">
    <location>
        <begin position="178"/>
        <end position="188"/>
    </location>
</feature>
<feature type="compositionally biased region" description="Polar residues" evidence="1">
    <location>
        <begin position="165"/>
        <end position="177"/>
    </location>
</feature>
<feature type="compositionally biased region" description="Basic and acidic residues" evidence="1">
    <location>
        <begin position="106"/>
        <end position="117"/>
    </location>
</feature>
<sequence>MALEVLQSPSSPSFDFDFDFNHGRSSPCLSTPSSPKGFGFSFFSTPTSPARGFDDFGFDVQPKTPSEKRSRTPLLHHQLPPLKQPPQSKKTSLWSTFSPRRKKPSKTSELERGRERVSTLSTSKTTKREARSLSPEKRRWRLKDLLLFRSASEGRGSDKDPFNKYTVNMGSQGNVRVSSGDSSPSASKSNKKGQLVSAHELHYKANKAMSDDMRKRSFLPYKQGILGKLAVNPTVHALAHGFGSLAHSHPTKYNY</sequence>
<reference evidence="2" key="2">
    <citation type="submission" date="2020-07" db="EMBL/GenBank/DDBJ databases">
        <authorList>
            <person name="Vera ALvarez R."/>
            <person name="Arias-Moreno D.M."/>
            <person name="Jimenez-Jacinto V."/>
            <person name="Jimenez-Bremont J.F."/>
            <person name="Swaminathan K."/>
            <person name="Moose S.P."/>
            <person name="Guerrero-Gonzalez M.L."/>
            <person name="Marino-Ramirez L."/>
            <person name="Landsman D."/>
            <person name="Rodriguez-Kessler M."/>
            <person name="Delgado-Sanchez P."/>
        </authorList>
    </citation>
    <scope>NUCLEOTIDE SEQUENCE</scope>
    <source>
        <tissue evidence="2">Cladode</tissue>
    </source>
</reference>
<evidence type="ECO:0000313" key="2">
    <source>
        <dbReference type="EMBL" id="MBA4644470.1"/>
    </source>
</evidence>
<dbReference type="InterPro" id="IPR012442">
    <property type="entry name" value="DUF1645_plant"/>
</dbReference>
<feature type="compositionally biased region" description="Basic and acidic residues" evidence="1">
    <location>
        <begin position="126"/>
        <end position="135"/>
    </location>
</feature>
<dbReference type="AlphaFoldDB" id="A0A7C8ZKL4"/>
<dbReference type="PANTHER" id="PTHR33095">
    <property type="entry name" value="OS07G0619500 PROTEIN"/>
    <property type="match status" value="1"/>
</dbReference>
<dbReference type="Pfam" id="PF07816">
    <property type="entry name" value="DUF1645"/>
    <property type="match status" value="1"/>
</dbReference>
<accession>A0A7C8ZKL4</accession>